<accession>A0ABN9C4S7</accession>
<sequence length="113" mass="12656">MTERGQRMLKHTERRSRRLSAESIAFRLAQHYVLEVCDPTTKCVIRSFFLLSGSQDTFNILDIPMQSVRCSGVKHAATGLYSSGDVFSGVTILCLTIQWTCLGLAFAKRKLLA</sequence>
<evidence type="ECO:0000313" key="1">
    <source>
        <dbReference type="EMBL" id="CAI9555012.1"/>
    </source>
</evidence>
<evidence type="ECO:0000313" key="2">
    <source>
        <dbReference type="Proteomes" id="UP001162483"/>
    </source>
</evidence>
<protein>
    <submittedName>
        <fullName evidence="1">Uncharacterized protein</fullName>
    </submittedName>
</protein>
<dbReference type="Proteomes" id="UP001162483">
    <property type="component" value="Unassembled WGS sequence"/>
</dbReference>
<organism evidence="1 2">
    <name type="scientific">Staurois parvus</name>
    <dbReference type="NCBI Taxonomy" id="386267"/>
    <lineage>
        <taxon>Eukaryota</taxon>
        <taxon>Metazoa</taxon>
        <taxon>Chordata</taxon>
        <taxon>Craniata</taxon>
        <taxon>Vertebrata</taxon>
        <taxon>Euteleostomi</taxon>
        <taxon>Amphibia</taxon>
        <taxon>Batrachia</taxon>
        <taxon>Anura</taxon>
        <taxon>Neobatrachia</taxon>
        <taxon>Ranoidea</taxon>
        <taxon>Ranidae</taxon>
        <taxon>Staurois</taxon>
    </lineage>
</organism>
<keyword evidence="2" id="KW-1185">Reference proteome</keyword>
<name>A0ABN9C4S7_9NEOB</name>
<gene>
    <name evidence="1" type="ORF">SPARVUS_LOCUS4312271</name>
</gene>
<comment type="caution">
    <text evidence="1">The sequence shown here is derived from an EMBL/GenBank/DDBJ whole genome shotgun (WGS) entry which is preliminary data.</text>
</comment>
<dbReference type="EMBL" id="CATNWA010007877">
    <property type="protein sequence ID" value="CAI9555012.1"/>
    <property type="molecule type" value="Genomic_DNA"/>
</dbReference>
<proteinExistence type="predicted"/>
<reference evidence="1" key="1">
    <citation type="submission" date="2023-05" db="EMBL/GenBank/DDBJ databases">
        <authorList>
            <person name="Stuckert A."/>
        </authorList>
    </citation>
    <scope>NUCLEOTIDE SEQUENCE</scope>
</reference>